<dbReference type="GO" id="GO:0016705">
    <property type="term" value="F:oxidoreductase activity, acting on paired donors, with incorporation or reduction of molecular oxygen"/>
    <property type="evidence" value="ECO:0007669"/>
    <property type="project" value="InterPro"/>
</dbReference>
<dbReference type="AlphaFoldDB" id="A0AAN9U5G3"/>
<evidence type="ECO:0000313" key="9">
    <source>
        <dbReference type="Proteomes" id="UP001320420"/>
    </source>
</evidence>
<evidence type="ECO:0000256" key="3">
    <source>
        <dbReference type="ARBA" id="ARBA00023002"/>
    </source>
</evidence>
<comment type="similarity">
    <text evidence="1 7">Belongs to the cytochrome P450 family.</text>
</comment>
<protein>
    <recommendedName>
        <fullName evidence="10">Cytochrome P450</fullName>
    </recommendedName>
</protein>
<dbReference type="Pfam" id="PF00067">
    <property type="entry name" value="p450"/>
    <property type="match status" value="1"/>
</dbReference>
<dbReference type="InterPro" id="IPR050364">
    <property type="entry name" value="Cytochrome_P450_fung"/>
</dbReference>
<evidence type="ECO:0000256" key="2">
    <source>
        <dbReference type="ARBA" id="ARBA00022723"/>
    </source>
</evidence>
<keyword evidence="5 7" id="KW-0503">Monooxygenase</keyword>
<comment type="caution">
    <text evidence="8">The sequence shown here is derived from an EMBL/GenBank/DDBJ whole genome shotgun (WGS) entry which is preliminary data.</text>
</comment>
<dbReference type="PANTHER" id="PTHR46300:SF2">
    <property type="entry name" value="CYTOCHROME P450 MONOOXYGENASE ALNH-RELATED"/>
    <property type="match status" value="1"/>
</dbReference>
<keyword evidence="4 6" id="KW-0408">Iron</keyword>
<organism evidence="8 9">
    <name type="scientific">Diatrype stigma</name>
    <dbReference type="NCBI Taxonomy" id="117547"/>
    <lineage>
        <taxon>Eukaryota</taxon>
        <taxon>Fungi</taxon>
        <taxon>Dikarya</taxon>
        <taxon>Ascomycota</taxon>
        <taxon>Pezizomycotina</taxon>
        <taxon>Sordariomycetes</taxon>
        <taxon>Xylariomycetidae</taxon>
        <taxon>Xylariales</taxon>
        <taxon>Diatrypaceae</taxon>
        <taxon>Diatrype</taxon>
    </lineage>
</organism>
<accession>A0AAN9U5G3</accession>
<dbReference type="EMBL" id="JAKJXP020000173">
    <property type="protein sequence ID" value="KAK7740018.1"/>
    <property type="molecule type" value="Genomic_DNA"/>
</dbReference>
<reference evidence="8 9" key="1">
    <citation type="submission" date="2024-02" db="EMBL/GenBank/DDBJ databases">
        <title>De novo assembly and annotation of 12 fungi associated with fruit tree decline syndrome in Ontario, Canada.</title>
        <authorList>
            <person name="Sulman M."/>
            <person name="Ellouze W."/>
            <person name="Ilyukhin E."/>
        </authorList>
    </citation>
    <scope>NUCLEOTIDE SEQUENCE [LARGE SCALE GENOMIC DNA]</scope>
    <source>
        <strain evidence="8 9">M11/M66-122</strain>
    </source>
</reference>
<dbReference type="GO" id="GO:0020037">
    <property type="term" value="F:heme binding"/>
    <property type="evidence" value="ECO:0007669"/>
    <property type="project" value="InterPro"/>
</dbReference>
<dbReference type="SUPFAM" id="SSF48264">
    <property type="entry name" value="Cytochrome P450"/>
    <property type="match status" value="1"/>
</dbReference>
<dbReference type="InterPro" id="IPR002401">
    <property type="entry name" value="Cyt_P450_E_grp-I"/>
</dbReference>
<comment type="cofactor">
    <cofactor evidence="6">
        <name>heme</name>
        <dbReference type="ChEBI" id="CHEBI:30413"/>
    </cofactor>
</comment>
<evidence type="ECO:0000256" key="4">
    <source>
        <dbReference type="ARBA" id="ARBA00023004"/>
    </source>
</evidence>
<evidence type="ECO:0000313" key="8">
    <source>
        <dbReference type="EMBL" id="KAK7740018.1"/>
    </source>
</evidence>
<evidence type="ECO:0000256" key="5">
    <source>
        <dbReference type="ARBA" id="ARBA00023033"/>
    </source>
</evidence>
<sequence length="444" mass="50375">MYLASVISGGYRVVVQPYGALWRTMHKIIHSALNINAAKTYIPYQNFESEQMLYDLLEQPDEYKNHLRRYTYSVTSQVTFGYRAPSITDENLQQLFYCFQFFSDAMASTIAGLLNLYPILRSLPDFLLPIRRKTREFHKVELALYMKHWVTARNQIKSGTALPSFSYNLLKAQEEEKFSDEIACYISGTVLEAGSDTAASTLIGFVQAMVLFPEAQKKAQEEIDRVCGDRLPTMDDEFDMQYIRGCVKESLRWMPTLILGVPHAVIRDDEYLGYKIPKDAEVILNTWTIHCDANRYPNPRVFDPSRHADDLQTAAEAAANPDASKRDHFGFGGGRRLCPGLHVAERMLFLGIARMLWGFDIAPAVDGATGEPILPDPLKLVLGGIVHPAPFPAKITPRSEARARSIRDRWAADRARLDAEGQWREVPEGMKFHAYAPDKDKEKE</sequence>
<dbReference type="PANTHER" id="PTHR46300">
    <property type="entry name" value="P450, PUTATIVE (EUROFUNG)-RELATED-RELATED"/>
    <property type="match status" value="1"/>
</dbReference>
<evidence type="ECO:0000256" key="6">
    <source>
        <dbReference type="PIRSR" id="PIRSR602401-1"/>
    </source>
</evidence>
<dbReference type="Gene3D" id="1.10.630.10">
    <property type="entry name" value="Cytochrome P450"/>
    <property type="match status" value="1"/>
</dbReference>
<dbReference type="InterPro" id="IPR017972">
    <property type="entry name" value="Cyt_P450_CS"/>
</dbReference>
<keyword evidence="3 7" id="KW-0560">Oxidoreductase</keyword>
<dbReference type="InterPro" id="IPR036396">
    <property type="entry name" value="Cyt_P450_sf"/>
</dbReference>
<keyword evidence="9" id="KW-1185">Reference proteome</keyword>
<proteinExistence type="inferred from homology"/>
<dbReference type="GO" id="GO:0004497">
    <property type="term" value="F:monooxygenase activity"/>
    <property type="evidence" value="ECO:0007669"/>
    <property type="project" value="UniProtKB-KW"/>
</dbReference>
<evidence type="ECO:0008006" key="10">
    <source>
        <dbReference type="Google" id="ProtNLM"/>
    </source>
</evidence>
<dbReference type="InterPro" id="IPR001128">
    <property type="entry name" value="Cyt_P450"/>
</dbReference>
<dbReference type="PROSITE" id="PS00086">
    <property type="entry name" value="CYTOCHROME_P450"/>
    <property type="match status" value="1"/>
</dbReference>
<name>A0AAN9U5G3_9PEZI</name>
<gene>
    <name evidence="8" type="ORF">SLS62_011161</name>
</gene>
<feature type="binding site" description="axial binding residue" evidence="6">
    <location>
        <position position="338"/>
    </location>
    <ligand>
        <name>heme</name>
        <dbReference type="ChEBI" id="CHEBI:30413"/>
    </ligand>
    <ligandPart>
        <name>Fe</name>
        <dbReference type="ChEBI" id="CHEBI:18248"/>
    </ligandPart>
</feature>
<dbReference type="CDD" id="cd11065">
    <property type="entry name" value="CYP64-like"/>
    <property type="match status" value="1"/>
</dbReference>
<evidence type="ECO:0000256" key="1">
    <source>
        <dbReference type="ARBA" id="ARBA00010617"/>
    </source>
</evidence>
<dbReference type="PRINTS" id="PR00463">
    <property type="entry name" value="EP450I"/>
</dbReference>
<keyword evidence="2 6" id="KW-0479">Metal-binding</keyword>
<dbReference type="GO" id="GO:0005506">
    <property type="term" value="F:iron ion binding"/>
    <property type="evidence" value="ECO:0007669"/>
    <property type="project" value="InterPro"/>
</dbReference>
<dbReference type="Proteomes" id="UP001320420">
    <property type="component" value="Unassembled WGS sequence"/>
</dbReference>
<keyword evidence="6 7" id="KW-0349">Heme</keyword>
<evidence type="ECO:0000256" key="7">
    <source>
        <dbReference type="RuleBase" id="RU000461"/>
    </source>
</evidence>